<evidence type="ECO:0000313" key="3">
    <source>
        <dbReference type="Proteomes" id="UP001364224"/>
    </source>
</evidence>
<reference evidence="2 3" key="1">
    <citation type="submission" date="2024-02" db="EMBL/GenBank/DDBJ databases">
        <title>Adaptive strategies in a cosmopolitan and abundant soil bacterium.</title>
        <authorList>
            <person name="Carini P."/>
        </authorList>
    </citation>
    <scope>NUCLEOTIDE SEQUENCE [LARGE SCALE GENOMIC DNA]</scope>
    <source>
        <strain evidence="2 3">AZCC 1608</strain>
    </source>
</reference>
<feature type="domain" description="PepSY" evidence="1">
    <location>
        <begin position="307"/>
        <end position="365"/>
    </location>
</feature>
<dbReference type="Gene3D" id="3.10.450.40">
    <property type="match status" value="1"/>
</dbReference>
<gene>
    <name evidence="2" type="ORF">V1286_005042</name>
</gene>
<name>A0ABU8BHR6_9BRAD</name>
<evidence type="ECO:0000259" key="1">
    <source>
        <dbReference type="Pfam" id="PF03413"/>
    </source>
</evidence>
<dbReference type="Proteomes" id="UP001364224">
    <property type="component" value="Unassembled WGS sequence"/>
</dbReference>
<accession>A0ABU8BHR6</accession>
<evidence type="ECO:0000313" key="2">
    <source>
        <dbReference type="EMBL" id="MEH2557513.1"/>
    </source>
</evidence>
<proteinExistence type="predicted"/>
<protein>
    <submittedName>
        <fullName evidence="2">Membrane protein YkoI</fullName>
    </submittedName>
</protein>
<dbReference type="Pfam" id="PF03413">
    <property type="entry name" value="PepSY"/>
    <property type="match status" value="1"/>
</dbReference>
<keyword evidence="3" id="KW-1185">Reference proteome</keyword>
<dbReference type="InterPro" id="IPR025711">
    <property type="entry name" value="PepSY"/>
</dbReference>
<dbReference type="EMBL" id="JAZHRV010000001">
    <property type="protein sequence ID" value="MEH2557513.1"/>
    <property type="molecule type" value="Genomic_DNA"/>
</dbReference>
<sequence>MFDKQGLERQMKTASGPSGRLARWRAALMAGTVLMTAGFVLSGGAVAGDIKDEPRFKSGKDYSSLKDWNLKAENIVPHGVNPLYYPIVPGHKHVHERPDHPDGKYRKETVVLDSTEDFDLPGIGKFKTAIVQEEEYMDGVLTQRALNWFALDKTTNSVYAFGEVSWEINEEGKPVFEGTWRAGDLDGDGVAEPGLLMPGTFTVGGRYIFDGGQNQAYGGAENMEGGIEITVPAGTFKNCVRVREQGLINLKDITDKIWCPVVGVVLDTSDGKLIASAALPKDNPASDVSSVGKLRDKPLKYTPPVAKVSGDQATKIALAEIPGKATSVKIERKKGKNVYVVEIQTPKDGEKDVFVDIESGKIVGTD</sequence>
<organism evidence="2 3">
    <name type="scientific">Bradyrhizobium algeriense</name>
    <dbReference type="NCBI Taxonomy" id="634784"/>
    <lineage>
        <taxon>Bacteria</taxon>
        <taxon>Pseudomonadati</taxon>
        <taxon>Pseudomonadota</taxon>
        <taxon>Alphaproteobacteria</taxon>
        <taxon>Hyphomicrobiales</taxon>
        <taxon>Nitrobacteraceae</taxon>
        <taxon>Bradyrhizobium</taxon>
    </lineage>
</organism>
<comment type="caution">
    <text evidence="2">The sequence shown here is derived from an EMBL/GenBank/DDBJ whole genome shotgun (WGS) entry which is preliminary data.</text>
</comment>